<evidence type="ECO:0000313" key="1">
    <source>
        <dbReference type="EMBL" id="QQP52494.1"/>
    </source>
</evidence>
<dbReference type="EMBL" id="CP045892">
    <property type="protein sequence ID" value="QQP52494.1"/>
    <property type="molecule type" value="Genomic_DNA"/>
</dbReference>
<reference evidence="2" key="1">
    <citation type="submission" date="2021-01" db="EMBL/GenBank/DDBJ databases">
        <title>Caligus Genome Assembly.</title>
        <authorList>
            <person name="Gallardo-Escarate C."/>
        </authorList>
    </citation>
    <scope>NUCLEOTIDE SEQUENCE [LARGE SCALE GENOMIC DNA]</scope>
</reference>
<protein>
    <submittedName>
        <fullName evidence="1">Ectopic P granules protein 5 -like protein</fullName>
    </submittedName>
</protein>
<evidence type="ECO:0000313" key="2">
    <source>
        <dbReference type="Proteomes" id="UP000595437"/>
    </source>
</evidence>
<name>A0A7T8KAS0_CALRO</name>
<proteinExistence type="predicted"/>
<dbReference type="Proteomes" id="UP000595437">
    <property type="component" value="Chromosome 3"/>
</dbReference>
<keyword evidence="2" id="KW-1185">Reference proteome</keyword>
<dbReference type="AlphaFoldDB" id="A0A7T8KAS0"/>
<accession>A0A7T8KAS0</accession>
<organism evidence="1 2">
    <name type="scientific">Caligus rogercresseyi</name>
    <name type="common">Sea louse</name>
    <dbReference type="NCBI Taxonomy" id="217165"/>
    <lineage>
        <taxon>Eukaryota</taxon>
        <taxon>Metazoa</taxon>
        <taxon>Ecdysozoa</taxon>
        <taxon>Arthropoda</taxon>
        <taxon>Crustacea</taxon>
        <taxon>Multicrustacea</taxon>
        <taxon>Hexanauplia</taxon>
        <taxon>Copepoda</taxon>
        <taxon>Siphonostomatoida</taxon>
        <taxon>Caligidae</taxon>
        <taxon>Caligus</taxon>
    </lineage>
</organism>
<gene>
    <name evidence="1" type="ORF">FKW44_004665</name>
</gene>
<sequence>KERAEVTATRIQLYALKQNKAYIGLSESIDWVLNNTAEKANTIEATRDFIACLVVDKLYVESYLKD</sequence>
<feature type="non-terminal residue" evidence="1">
    <location>
        <position position="1"/>
    </location>
</feature>